<dbReference type="AlphaFoldDB" id="A0A7C2P245"/>
<reference evidence="2" key="1">
    <citation type="journal article" date="2020" name="mSystems">
        <title>Genome- and Community-Level Interaction Insights into Carbon Utilization and Element Cycling Functions of Hydrothermarchaeota in Hydrothermal Sediment.</title>
        <authorList>
            <person name="Zhou Z."/>
            <person name="Liu Y."/>
            <person name="Xu W."/>
            <person name="Pan J."/>
            <person name="Luo Z.H."/>
            <person name="Li M."/>
        </authorList>
    </citation>
    <scope>NUCLEOTIDE SEQUENCE [LARGE SCALE GENOMIC DNA]</scope>
    <source>
        <strain evidence="2">SpSt-34</strain>
    </source>
</reference>
<protein>
    <submittedName>
        <fullName evidence="2">Uncharacterized protein</fullName>
    </submittedName>
</protein>
<proteinExistence type="predicted"/>
<evidence type="ECO:0000256" key="1">
    <source>
        <dbReference type="SAM" id="Coils"/>
    </source>
</evidence>
<accession>A0A7C2P245</accession>
<keyword evidence="1" id="KW-0175">Coiled coil</keyword>
<feature type="coiled-coil region" evidence="1">
    <location>
        <begin position="184"/>
        <end position="211"/>
    </location>
</feature>
<sequence length="460" mass="54257">MKSLFDSTFSEDFSYRYVILYLMPEDLIEKNKVLLMQWNEIKTLIPCLLKGLYDGNIEAKLHDLDKIFTGIINLEKSSEKIKSNIMAKLASVWYFTTRIFHQSIGPRAGNFIQELLNYWFESSGKYEYVGVNVTLKTALEKIAEIDYNSKSRIDFVLKSSDRVAFVELRMSEHTGGRTGQESLLDKLHKILKLLEDKNIKLKEKLIKKKIQKMDLSIGILFSEKDRDLLTEEEFSKGRLSSLVDYIMEERHLWGVFRDLSKEHGYTLDDGSPIEEEKVRRKLLEERQVCIKDGNDFRVCLNILLGDKFFEQYLDSKFSELLSKDCKIIADDIWLFYSMLINELKVAKMFGRTNIRAIYEELLDSQIFMNFIQNIYNNKNLSLEEYLQILNSWIDTCTFKILKIYEQKGKEMKLLETNETIANLVYLKQICICALAVYITIKLKKNDPKFKECRWRRERKK</sequence>
<name>A0A7C2P245_UNCW3</name>
<organism evidence="2">
    <name type="scientific">candidate division WOR-3 bacterium</name>
    <dbReference type="NCBI Taxonomy" id="2052148"/>
    <lineage>
        <taxon>Bacteria</taxon>
        <taxon>Bacteria division WOR-3</taxon>
    </lineage>
</organism>
<gene>
    <name evidence="2" type="ORF">ENQ77_10090</name>
</gene>
<dbReference type="EMBL" id="DSOL01000287">
    <property type="protein sequence ID" value="HEN28973.1"/>
    <property type="molecule type" value="Genomic_DNA"/>
</dbReference>
<evidence type="ECO:0000313" key="2">
    <source>
        <dbReference type="EMBL" id="HEN28973.1"/>
    </source>
</evidence>
<comment type="caution">
    <text evidence="2">The sequence shown here is derived from an EMBL/GenBank/DDBJ whole genome shotgun (WGS) entry which is preliminary data.</text>
</comment>